<comment type="caution">
    <text evidence="3">The sequence shown here is derived from an EMBL/GenBank/DDBJ whole genome shotgun (WGS) entry which is preliminary data.</text>
</comment>
<feature type="transmembrane region" description="Helical" evidence="1">
    <location>
        <begin position="299"/>
        <end position="318"/>
    </location>
</feature>
<feature type="transmembrane region" description="Helical" evidence="1">
    <location>
        <begin position="143"/>
        <end position="161"/>
    </location>
</feature>
<gene>
    <name evidence="3" type="ORF">WMO24_11090</name>
</gene>
<name>A0ABV1GGN4_9FIRM</name>
<dbReference type="Proteomes" id="UP001477672">
    <property type="component" value="Unassembled WGS sequence"/>
</dbReference>
<keyword evidence="1" id="KW-0812">Transmembrane</keyword>
<evidence type="ECO:0000313" key="4">
    <source>
        <dbReference type="Proteomes" id="UP001477672"/>
    </source>
</evidence>
<accession>A0ABV1GGN4</accession>
<protein>
    <submittedName>
        <fullName evidence="3">Type II CAAX endopeptidase family protein</fullName>
    </submittedName>
</protein>
<evidence type="ECO:0000313" key="3">
    <source>
        <dbReference type="EMBL" id="MEQ2520968.1"/>
    </source>
</evidence>
<sequence length="322" mass="35355">MAKRRQGDRLKYVANLTALAAWVYLGSTALLRLGAEKLFGFFHASATLDNPIAVPEWILGICNLILPAAGLILAFGMMKAAVRNSSMRLHISFDLPRKGELWLFVPVFLGISLACSLGTSTLQRFLESYTSYQTPESVRLPKSGFAMLLYFLGICVIPAIFEELFVRGAVQKLLSHWGAWFSIVVSSVLFSLLHQDIAQMPATFVASVLMGLAAYCTGSLAAGMVVHLANNTMSFCFLYATQKLDGVSAFGLTVYLTMIFCGAAVGCAVVIHRKKLMRLFKPIPRVYDPKNRQSRLERLLTSPLFLLTFVGLAIRAALPLFG</sequence>
<reference evidence="3 4" key="1">
    <citation type="submission" date="2024-03" db="EMBL/GenBank/DDBJ databases">
        <title>Human intestinal bacterial collection.</title>
        <authorList>
            <person name="Pauvert C."/>
            <person name="Hitch T.C.A."/>
            <person name="Clavel T."/>
        </authorList>
    </citation>
    <scope>NUCLEOTIDE SEQUENCE [LARGE SCALE GENOMIC DNA]</scope>
    <source>
        <strain evidence="3 4">CLA-JM-H11</strain>
    </source>
</reference>
<dbReference type="PANTHER" id="PTHR36435:SF1">
    <property type="entry name" value="CAAX AMINO TERMINAL PROTEASE FAMILY PROTEIN"/>
    <property type="match status" value="1"/>
</dbReference>
<organism evidence="3 4">
    <name type="scientific">Ruthenibacterium intestinale</name>
    <dbReference type="NCBI Taxonomy" id="3133163"/>
    <lineage>
        <taxon>Bacteria</taxon>
        <taxon>Bacillati</taxon>
        <taxon>Bacillota</taxon>
        <taxon>Clostridia</taxon>
        <taxon>Eubacteriales</taxon>
        <taxon>Oscillospiraceae</taxon>
        <taxon>Ruthenibacterium</taxon>
    </lineage>
</organism>
<feature type="transmembrane region" description="Helical" evidence="1">
    <location>
        <begin position="12"/>
        <end position="31"/>
    </location>
</feature>
<feature type="transmembrane region" description="Helical" evidence="1">
    <location>
        <begin position="198"/>
        <end position="215"/>
    </location>
</feature>
<dbReference type="InterPro" id="IPR003675">
    <property type="entry name" value="Rce1/LyrA-like_dom"/>
</dbReference>
<dbReference type="RefSeq" id="WP_349216508.1">
    <property type="nucleotide sequence ID" value="NZ_JBBMFA010000100.1"/>
</dbReference>
<dbReference type="Pfam" id="PF02517">
    <property type="entry name" value="Rce1-like"/>
    <property type="match status" value="1"/>
</dbReference>
<evidence type="ECO:0000259" key="2">
    <source>
        <dbReference type="Pfam" id="PF02517"/>
    </source>
</evidence>
<feature type="domain" description="CAAX prenyl protease 2/Lysostaphin resistance protein A-like" evidence="2">
    <location>
        <begin position="147"/>
        <end position="233"/>
    </location>
</feature>
<keyword evidence="1" id="KW-1133">Transmembrane helix</keyword>
<feature type="transmembrane region" description="Helical" evidence="1">
    <location>
        <begin position="101"/>
        <end position="123"/>
    </location>
</feature>
<evidence type="ECO:0000256" key="1">
    <source>
        <dbReference type="SAM" id="Phobius"/>
    </source>
</evidence>
<feature type="transmembrane region" description="Helical" evidence="1">
    <location>
        <begin position="57"/>
        <end position="80"/>
    </location>
</feature>
<keyword evidence="1" id="KW-0472">Membrane</keyword>
<dbReference type="InterPro" id="IPR052710">
    <property type="entry name" value="CAAX_protease"/>
</dbReference>
<proteinExistence type="predicted"/>
<keyword evidence="4" id="KW-1185">Reference proteome</keyword>
<dbReference type="PANTHER" id="PTHR36435">
    <property type="entry name" value="SLR1288 PROTEIN"/>
    <property type="match status" value="1"/>
</dbReference>
<dbReference type="EMBL" id="JBBMFA010000100">
    <property type="protein sequence ID" value="MEQ2520968.1"/>
    <property type="molecule type" value="Genomic_DNA"/>
</dbReference>
<feature type="transmembrane region" description="Helical" evidence="1">
    <location>
        <begin position="252"/>
        <end position="271"/>
    </location>
</feature>